<evidence type="ECO:0000313" key="1">
    <source>
        <dbReference type="EMBL" id="QPJ63794.1"/>
    </source>
</evidence>
<dbReference type="InterPro" id="IPR016195">
    <property type="entry name" value="Pol/histidinol_Pase-like"/>
</dbReference>
<dbReference type="EMBL" id="CP048685">
    <property type="protein sequence ID" value="QPJ63794.1"/>
    <property type="molecule type" value="Genomic_DNA"/>
</dbReference>
<proteinExistence type="predicted"/>
<sequence length="391" mass="46292">MQYLQTEASADQNIRALEVPQILSEELTEWDYETYRRITTVELNEIQEERIRIPKNTFPRQDTVVAMHWHPEFIPMEMIRERVCTMFPNKSQELIIPTNHNILNSYDGKYTGVEVDCFARPFNRKVQILLHFENSRLEKADVLKSMLKHTLKYRSSQLFELIHSIVDPNLDHRLQAAGKMYGADDDLLRFVKVYTRKLERLLVEHESETPQDHIKNKLLANYFDQLREIYDDRLIKRAQFLIQKVKKIVKKHFSPDYFYAIEEFIEETRMLGGGIVIPHPEQFWPILLAEYDVDGIEAWNPQSQEYTEFLINVVNLKNKTQLSGQRPILIFMGDDCHLSEKIKEPQNQNKEKVKREVGFQPAWDDLAIRKSLIVANMDRQKLIEEYLARLG</sequence>
<gene>
    <name evidence="1" type="ORF">G3M70_11535</name>
</gene>
<reference evidence="1 2" key="1">
    <citation type="submission" date="2020-02" db="EMBL/GenBank/DDBJ databases">
        <title>Genomic and physiological characterization of two novel Nitrospinaceae genera.</title>
        <authorList>
            <person name="Mueller A.J."/>
            <person name="Jung M.-Y."/>
            <person name="Strachan C.R."/>
            <person name="Herbold C.W."/>
            <person name="Kirkegaard R.H."/>
            <person name="Daims H."/>
        </authorList>
    </citation>
    <scope>NUCLEOTIDE SEQUENCE [LARGE SCALE GENOMIC DNA]</scope>
    <source>
        <strain evidence="1">EB</strain>
    </source>
</reference>
<dbReference type="AlphaFoldDB" id="A0A7T0BZI2"/>
<name>A0A7T0BZI2_9BACT</name>
<dbReference type="Proteomes" id="UP000594688">
    <property type="component" value="Chromosome"/>
</dbReference>
<dbReference type="KEGG" id="nli:G3M70_11535"/>
<dbReference type="SUPFAM" id="SSF89550">
    <property type="entry name" value="PHP domain-like"/>
    <property type="match status" value="1"/>
</dbReference>
<accession>A0A7T0BZI2</accession>
<evidence type="ECO:0000313" key="2">
    <source>
        <dbReference type="Proteomes" id="UP000594688"/>
    </source>
</evidence>
<organism evidence="1 2">
    <name type="scientific">Candidatus Nitronauta litoralis</name>
    <dbReference type="NCBI Taxonomy" id="2705533"/>
    <lineage>
        <taxon>Bacteria</taxon>
        <taxon>Pseudomonadati</taxon>
        <taxon>Nitrospinota/Tectimicrobiota group</taxon>
        <taxon>Nitrospinota</taxon>
        <taxon>Nitrospinia</taxon>
        <taxon>Nitrospinales</taxon>
        <taxon>Nitrospinaceae</taxon>
        <taxon>Candidatus Nitronauta</taxon>
    </lineage>
</organism>
<protein>
    <submittedName>
        <fullName evidence="1">Uncharacterized protein</fullName>
    </submittedName>
</protein>
<dbReference type="Gene3D" id="3.20.20.140">
    <property type="entry name" value="Metal-dependent hydrolases"/>
    <property type="match status" value="1"/>
</dbReference>